<organism evidence="9 10">
    <name type="scientific">Candidatus Thiodictyon syntrophicum</name>
    <dbReference type="NCBI Taxonomy" id="1166950"/>
    <lineage>
        <taxon>Bacteria</taxon>
        <taxon>Pseudomonadati</taxon>
        <taxon>Pseudomonadota</taxon>
        <taxon>Gammaproteobacteria</taxon>
        <taxon>Chromatiales</taxon>
        <taxon>Chromatiaceae</taxon>
        <taxon>Thiodictyon</taxon>
    </lineage>
</organism>
<proteinExistence type="predicted"/>
<dbReference type="Proteomes" id="UP000232638">
    <property type="component" value="Chromosome"/>
</dbReference>
<evidence type="ECO:0000313" key="9">
    <source>
        <dbReference type="EMBL" id="AUB81468.1"/>
    </source>
</evidence>
<dbReference type="GO" id="GO:0046872">
    <property type="term" value="F:metal ion binding"/>
    <property type="evidence" value="ECO:0007669"/>
    <property type="project" value="UniProtKB-KW"/>
</dbReference>
<dbReference type="InterPro" id="IPR050597">
    <property type="entry name" value="Cytochrome_c_Oxidase_Subunit"/>
</dbReference>
<keyword evidence="3 6" id="KW-0479">Metal-binding</keyword>
<dbReference type="Gene3D" id="1.10.760.10">
    <property type="entry name" value="Cytochrome c-like domain"/>
    <property type="match status" value="1"/>
</dbReference>
<sequence length="105" mass="11410">MKVPFRRVILVSLLLPLGSVAAPLDGALVYTGKICVTCHGIDGNTPSKTDYPRLAGQSADYAYGQMVDIKSGVRNNRQSEAMRPVMNVVSETEMRAIADWLATLK</sequence>
<protein>
    <recommendedName>
        <fullName evidence="8">Cytochrome c domain-containing protein</fullName>
    </recommendedName>
</protein>
<dbReference type="SUPFAM" id="SSF46626">
    <property type="entry name" value="Cytochrome c"/>
    <property type="match status" value="1"/>
</dbReference>
<keyword evidence="5 6" id="KW-0408">Iron</keyword>
<evidence type="ECO:0000256" key="3">
    <source>
        <dbReference type="ARBA" id="ARBA00022723"/>
    </source>
</evidence>
<accession>A0A2K8U798</accession>
<keyword evidence="2 6" id="KW-0349">Heme</keyword>
<name>A0A2K8U798_9GAMM</name>
<dbReference type="PANTHER" id="PTHR33751:SF9">
    <property type="entry name" value="CYTOCHROME C4"/>
    <property type="match status" value="1"/>
</dbReference>
<evidence type="ECO:0000313" key="10">
    <source>
        <dbReference type="Proteomes" id="UP000232638"/>
    </source>
</evidence>
<evidence type="ECO:0000256" key="7">
    <source>
        <dbReference type="SAM" id="SignalP"/>
    </source>
</evidence>
<evidence type="ECO:0000256" key="4">
    <source>
        <dbReference type="ARBA" id="ARBA00022982"/>
    </source>
</evidence>
<keyword evidence="1" id="KW-0813">Transport</keyword>
<dbReference type="InterPro" id="IPR009056">
    <property type="entry name" value="Cyt_c-like_dom"/>
</dbReference>
<dbReference type="PANTHER" id="PTHR33751">
    <property type="entry name" value="CBB3-TYPE CYTOCHROME C OXIDASE SUBUNIT FIXP"/>
    <property type="match status" value="1"/>
</dbReference>
<dbReference type="InterPro" id="IPR036909">
    <property type="entry name" value="Cyt_c-like_dom_sf"/>
</dbReference>
<keyword evidence="4" id="KW-0249">Electron transport</keyword>
<dbReference type="Pfam" id="PF00034">
    <property type="entry name" value="Cytochrom_C"/>
    <property type="match status" value="1"/>
</dbReference>
<dbReference type="KEGG" id="tsy:THSYN_11225"/>
<evidence type="ECO:0000259" key="8">
    <source>
        <dbReference type="PROSITE" id="PS51007"/>
    </source>
</evidence>
<dbReference type="RefSeq" id="WP_100919239.1">
    <property type="nucleotide sequence ID" value="NZ_CP020370.1"/>
</dbReference>
<evidence type="ECO:0000256" key="1">
    <source>
        <dbReference type="ARBA" id="ARBA00022448"/>
    </source>
</evidence>
<evidence type="ECO:0000256" key="6">
    <source>
        <dbReference type="PROSITE-ProRule" id="PRU00433"/>
    </source>
</evidence>
<dbReference type="GO" id="GO:0020037">
    <property type="term" value="F:heme binding"/>
    <property type="evidence" value="ECO:0007669"/>
    <property type="project" value="InterPro"/>
</dbReference>
<reference evidence="9 10" key="1">
    <citation type="submission" date="2017-03" db="EMBL/GenBank/DDBJ databases">
        <title>Complete genome sequence of Candidatus 'Thiodictyon syntrophicum' sp. nov. strain Cad16T, a photolithoautotroph purple sulfur bacterium isolated from an alpine meromictic lake.</title>
        <authorList>
            <person name="Luedin S.M."/>
            <person name="Pothier J.F."/>
            <person name="Danza F."/>
            <person name="Storelli N."/>
            <person name="Wittwer M."/>
            <person name="Tonolla M."/>
        </authorList>
    </citation>
    <scope>NUCLEOTIDE SEQUENCE [LARGE SCALE GENOMIC DNA]</scope>
    <source>
        <strain evidence="9 10">Cad16T</strain>
    </source>
</reference>
<dbReference type="OrthoDB" id="9773456at2"/>
<evidence type="ECO:0000256" key="5">
    <source>
        <dbReference type="ARBA" id="ARBA00023004"/>
    </source>
</evidence>
<feature type="chain" id="PRO_5014985458" description="Cytochrome c domain-containing protein" evidence="7">
    <location>
        <begin position="22"/>
        <end position="105"/>
    </location>
</feature>
<keyword evidence="10" id="KW-1185">Reference proteome</keyword>
<gene>
    <name evidence="9" type="ORF">THSYN_11225</name>
</gene>
<dbReference type="PROSITE" id="PS51007">
    <property type="entry name" value="CYTC"/>
    <property type="match status" value="1"/>
</dbReference>
<evidence type="ECO:0000256" key="2">
    <source>
        <dbReference type="ARBA" id="ARBA00022617"/>
    </source>
</evidence>
<dbReference type="EMBL" id="CP020370">
    <property type="protein sequence ID" value="AUB81468.1"/>
    <property type="molecule type" value="Genomic_DNA"/>
</dbReference>
<feature type="signal peptide" evidence="7">
    <location>
        <begin position="1"/>
        <end position="21"/>
    </location>
</feature>
<dbReference type="GO" id="GO:0009055">
    <property type="term" value="F:electron transfer activity"/>
    <property type="evidence" value="ECO:0007669"/>
    <property type="project" value="InterPro"/>
</dbReference>
<dbReference type="AlphaFoldDB" id="A0A2K8U798"/>
<keyword evidence="7" id="KW-0732">Signal</keyword>
<feature type="domain" description="Cytochrome c" evidence="8">
    <location>
        <begin position="21"/>
        <end position="105"/>
    </location>
</feature>